<dbReference type="PANTHER" id="PTHR43280">
    <property type="entry name" value="ARAC-FAMILY TRANSCRIPTIONAL REGULATOR"/>
    <property type="match status" value="1"/>
</dbReference>
<feature type="coiled-coil region" evidence="5">
    <location>
        <begin position="109"/>
        <end position="136"/>
    </location>
</feature>
<dbReference type="PROSITE" id="PS00041">
    <property type="entry name" value="HTH_ARAC_FAMILY_1"/>
    <property type="match status" value="1"/>
</dbReference>
<evidence type="ECO:0000313" key="9">
    <source>
        <dbReference type="Proteomes" id="UP001500340"/>
    </source>
</evidence>
<evidence type="ECO:0000259" key="7">
    <source>
        <dbReference type="PROSITE" id="PS50110"/>
    </source>
</evidence>
<dbReference type="SUPFAM" id="SSF52172">
    <property type="entry name" value="CheY-like"/>
    <property type="match status" value="1"/>
</dbReference>
<dbReference type="EMBL" id="BAAACX010000018">
    <property type="protein sequence ID" value="GAA0405812.1"/>
    <property type="molecule type" value="Genomic_DNA"/>
</dbReference>
<dbReference type="Gene3D" id="1.10.10.60">
    <property type="entry name" value="Homeodomain-like"/>
    <property type="match status" value="2"/>
</dbReference>
<gene>
    <name evidence="8" type="ORF">GCM10008933_40110</name>
</gene>
<dbReference type="RefSeq" id="WP_343864219.1">
    <property type="nucleotide sequence ID" value="NZ_BAAACX010000018.1"/>
</dbReference>
<dbReference type="InterPro" id="IPR041522">
    <property type="entry name" value="CdaR_GGDEF"/>
</dbReference>
<evidence type="ECO:0008006" key="10">
    <source>
        <dbReference type="Google" id="ProtNLM"/>
    </source>
</evidence>
<keyword evidence="5" id="KW-0175">Coiled coil</keyword>
<organism evidence="8 9">
    <name type="scientific">Paenibacillus motobuensis</name>
    <dbReference type="NCBI Taxonomy" id="295324"/>
    <lineage>
        <taxon>Bacteria</taxon>
        <taxon>Bacillati</taxon>
        <taxon>Bacillota</taxon>
        <taxon>Bacilli</taxon>
        <taxon>Bacillales</taxon>
        <taxon>Paenibacillaceae</taxon>
        <taxon>Paenibacillus</taxon>
    </lineage>
</organism>
<keyword evidence="1" id="KW-0805">Transcription regulation</keyword>
<dbReference type="InterPro" id="IPR009057">
    <property type="entry name" value="Homeodomain-like_sf"/>
</dbReference>
<feature type="modified residue" description="4-aspartylphosphate" evidence="4">
    <location>
        <position position="55"/>
    </location>
</feature>
<evidence type="ECO:0000256" key="4">
    <source>
        <dbReference type="PROSITE-ProRule" id="PRU00169"/>
    </source>
</evidence>
<evidence type="ECO:0000256" key="1">
    <source>
        <dbReference type="ARBA" id="ARBA00023015"/>
    </source>
</evidence>
<feature type="domain" description="HTH araC/xylS-type" evidence="6">
    <location>
        <begin position="349"/>
        <end position="447"/>
    </location>
</feature>
<dbReference type="InterPro" id="IPR018062">
    <property type="entry name" value="HTH_AraC-typ_CS"/>
</dbReference>
<dbReference type="Pfam" id="PF00072">
    <property type="entry name" value="Response_reg"/>
    <property type="match status" value="1"/>
</dbReference>
<comment type="caution">
    <text evidence="8">The sequence shown here is derived from an EMBL/GenBank/DDBJ whole genome shotgun (WGS) entry which is preliminary data.</text>
</comment>
<evidence type="ECO:0000256" key="2">
    <source>
        <dbReference type="ARBA" id="ARBA00023125"/>
    </source>
</evidence>
<dbReference type="InterPro" id="IPR001789">
    <property type="entry name" value="Sig_transdc_resp-reg_receiver"/>
</dbReference>
<sequence length="449" mass="51236">MYRLLITDDEALEREGIEWIATRMMPGTFEVAHAENGRMAIQKAAEFHPHIVMMDVRMPGIQGFDALKEIKAQNPDVKMVMITAYEYFDYAKQAISLGVREYLVKPAKRAEVAAVLERLVQEIEAERNKRNEQLAVRDKFYQLLPLAETEIALHLMADQVNETEVEQLADILSLSIERGCALVLAFPELGDEKKRVYEEVKNLAHESIKEPFTVTISSLVYQHMAIFLLGDTQGGNASLREEAALLAGKLAEGLRQQCGIMISVGIGSVQTGIPGIKQSYYEAVFASKYDQWGDINRFEDLNITGTERPGKNEDKLPSTLRSVGESSYVDLAIRQIREEREQSTHNMLDQAVAYIHRKYQEDLSLEDAAEHVHLNPYYFSKLFKQQTGETFIDYVTRLRIEKAKEMMKDSHLSLKEVCYAVGYKDPNYFSRVFKKVTGVTPSEYRQQLR</sequence>
<name>A0ABN0YQT9_9BACL</name>
<dbReference type="SUPFAM" id="SSF46689">
    <property type="entry name" value="Homeodomain-like"/>
    <property type="match status" value="2"/>
</dbReference>
<dbReference type="SMART" id="SM00342">
    <property type="entry name" value="HTH_ARAC"/>
    <property type="match status" value="1"/>
</dbReference>
<dbReference type="InterPro" id="IPR020449">
    <property type="entry name" value="Tscrpt_reg_AraC-type_HTH"/>
</dbReference>
<dbReference type="PROSITE" id="PS50110">
    <property type="entry name" value="RESPONSE_REGULATORY"/>
    <property type="match status" value="1"/>
</dbReference>
<feature type="domain" description="Response regulatory" evidence="7">
    <location>
        <begin position="3"/>
        <end position="120"/>
    </location>
</feature>
<dbReference type="CDD" id="cd17536">
    <property type="entry name" value="REC_YesN-like"/>
    <property type="match status" value="1"/>
</dbReference>
<dbReference type="InterPro" id="IPR011006">
    <property type="entry name" value="CheY-like_superfamily"/>
</dbReference>
<protein>
    <recommendedName>
        <fullName evidence="10">Chemotaxis protein CheY</fullName>
    </recommendedName>
</protein>
<keyword evidence="2" id="KW-0238">DNA-binding</keyword>
<dbReference type="Pfam" id="PF12833">
    <property type="entry name" value="HTH_18"/>
    <property type="match status" value="1"/>
</dbReference>
<dbReference type="Proteomes" id="UP001500340">
    <property type="component" value="Unassembled WGS sequence"/>
</dbReference>
<keyword evidence="4" id="KW-0597">Phosphoprotein</keyword>
<evidence type="ECO:0000313" key="8">
    <source>
        <dbReference type="EMBL" id="GAA0405812.1"/>
    </source>
</evidence>
<keyword evidence="3" id="KW-0804">Transcription</keyword>
<accession>A0ABN0YQT9</accession>
<keyword evidence="9" id="KW-1185">Reference proteome</keyword>
<dbReference type="SMART" id="SM00448">
    <property type="entry name" value="REC"/>
    <property type="match status" value="1"/>
</dbReference>
<evidence type="ECO:0000259" key="6">
    <source>
        <dbReference type="PROSITE" id="PS01124"/>
    </source>
</evidence>
<dbReference type="PROSITE" id="PS01124">
    <property type="entry name" value="HTH_ARAC_FAMILY_2"/>
    <property type="match status" value="1"/>
</dbReference>
<dbReference type="InterPro" id="IPR018060">
    <property type="entry name" value="HTH_AraC"/>
</dbReference>
<proteinExistence type="predicted"/>
<evidence type="ECO:0000256" key="5">
    <source>
        <dbReference type="SAM" id="Coils"/>
    </source>
</evidence>
<dbReference type="PRINTS" id="PR00032">
    <property type="entry name" value="HTHARAC"/>
</dbReference>
<dbReference type="Pfam" id="PF17853">
    <property type="entry name" value="GGDEF_2"/>
    <property type="match status" value="1"/>
</dbReference>
<reference evidence="8 9" key="1">
    <citation type="journal article" date="2019" name="Int. J. Syst. Evol. Microbiol.">
        <title>The Global Catalogue of Microorganisms (GCM) 10K type strain sequencing project: providing services to taxonomists for standard genome sequencing and annotation.</title>
        <authorList>
            <consortium name="The Broad Institute Genomics Platform"/>
            <consortium name="The Broad Institute Genome Sequencing Center for Infectious Disease"/>
            <person name="Wu L."/>
            <person name="Ma J."/>
        </authorList>
    </citation>
    <scope>NUCLEOTIDE SEQUENCE [LARGE SCALE GENOMIC DNA]</scope>
    <source>
        <strain evidence="8 9">JCM 12774</strain>
    </source>
</reference>
<evidence type="ECO:0000256" key="3">
    <source>
        <dbReference type="ARBA" id="ARBA00023163"/>
    </source>
</evidence>
<dbReference type="Gene3D" id="3.40.50.2300">
    <property type="match status" value="1"/>
</dbReference>
<dbReference type="PANTHER" id="PTHR43280:SF10">
    <property type="entry name" value="REGULATORY PROTEIN POCR"/>
    <property type="match status" value="1"/>
</dbReference>